<dbReference type="AlphaFoldDB" id="A0A150KHJ0"/>
<evidence type="ECO:0000313" key="3">
    <source>
        <dbReference type="Proteomes" id="UP000075304"/>
    </source>
</evidence>
<gene>
    <name evidence="2" type="ORF">B4099_3700</name>
</gene>
<comment type="caution">
    <text evidence="2">The sequence shown here is derived from an EMBL/GenBank/DDBJ whole genome shotgun (WGS) entry which is preliminary data.</text>
</comment>
<evidence type="ECO:0000313" key="2">
    <source>
        <dbReference type="EMBL" id="KYC71324.1"/>
    </source>
</evidence>
<dbReference type="EMBL" id="LQYI01000032">
    <property type="protein sequence ID" value="KYC71324.1"/>
    <property type="molecule type" value="Genomic_DNA"/>
</dbReference>
<feature type="region of interest" description="Disordered" evidence="1">
    <location>
        <begin position="108"/>
        <end position="215"/>
    </location>
</feature>
<protein>
    <submittedName>
        <fullName evidence="2">Uncharacterized protein</fullName>
    </submittedName>
</protein>
<evidence type="ECO:0000256" key="1">
    <source>
        <dbReference type="SAM" id="MobiDB-lite"/>
    </source>
</evidence>
<feature type="compositionally biased region" description="Polar residues" evidence="1">
    <location>
        <begin position="119"/>
        <end position="141"/>
    </location>
</feature>
<dbReference type="PATRIC" id="fig|1398.25.peg.2118"/>
<organism evidence="2 3">
    <name type="scientific">Heyndrickxia coagulans</name>
    <name type="common">Weizmannia coagulans</name>
    <dbReference type="NCBI Taxonomy" id="1398"/>
    <lineage>
        <taxon>Bacteria</taxon>
        <taxon>Bacillati</taxon>
        <taxon>Bacillota</taxon>
        <taxon>Bacilli</taxon>
        <taxon>Bacillales</taxon>
        <taxon>Bacillaceae</taxon>
        <taxon>Heyndrickxia</taxon>
    </lineage>
</organism>
<feature type="compositionally biased region" description="Low complexity" evidence="1">
    <location>
        <begin position="173"/>
        <end position="197"/>
    </location>
</feature>
<reference evidence="2 3" key="1">
    <citation type="submission" date="2016-01" db="EMBL/GenBank/DDBJ databases">
        <title>Genome Sequences of Twelve Sporeforming Bacillus Species Isolated from Foods.</title>
        <authorList>
            <person name="Berendsen E.M."/>
            <person name="Wells-Bennik M.H."/>
            <person name="Krawcyk A.O."/>
            <person name="De Jong A."/>
            <person name="Holsappel S."/>
            <person name="Eijlander R.T."/>
            <person name="Kuipers O.P."/>
        </authorList>
    </citation>
    <scope>NUCLEOTIDE SEQUENCE [LARGE SCALE GENOMIC DNA]</scope>
    <source>
        <strain evidence="2 3">B4099</strain>
    </source>
</reference>
<proteinExistence type="predicted"/>
<feature type="compositionally biased region" description="Basic and acidic residues" evidence="1">
    <location>
        <begin position="201"/>
        <end position="215"/>
    </location>
</feature>
<dbReference type="Proteomes" id="UP000075304">
    <property type="component" value="Unassembled WGS sequence"/>
</dbReference>
<accession>A0A150KHJ0</accession>
<sequence>MSFIFNRTDIFSTGGWIPVNKALAKEVGLDAAVIYGEMTRKEEYFKNHGMTVNGGWFYVTEQDLEESTTLKRSKQDKAIAALIKAGMIEKKTMGLPAKRYFRILETGLNFTPPTKPDQDGTTKNVENQQTDSGAELSGQSDQKTEKARHYQFVENQQTGLLKISKQEGRKSTRNNNKANNNTSNNNNALPLNNSSSSYRDINQRRAEEETTEREPINHLTKQYLKDVLQYNDFTINAIEKEMQKNGVLTFSGQQMQQQDARMQIWQRKNGSIVDWAKFFVNGILMAGNSHTANYSSTQEKRRVRQTTAARRLGFDPAELFRKIMEDEL</sequence>
<name>A0A150KHJ0_HEYCO</name>